<feature type="domain" description="C-type lectin" evidence="2">
    <location>
        <begin position="278"/>
        <end position="380"/>
    </location>
</feature>
<keyword evidence="1" id="KW-0812">Transmembrane</keyword>
<dbReference type="InterPro" id="IPR016186">
    <property type="entry name" value="C-type_lectin-like/link_sf"/>
</dbReference>
<name>A0A0N4ZA24_PARTI</name>
<reference evidence="4" key="1">
    <citation type="submission" date="2017-02" db="UniProtKB">
        <authorList>
            <consortium name="WormBaseParasite"/>
        </authorList>
    </citation>
    <scope>IDENTIFICATION</scope>
</reference>
<sequence length="382" mass="44761">MNRLEKLKIIRTISLILCIIIALSIVICISIVKYYESQDILEKELKYMNEIEKKDNFFVFSKEYKYNKTADKIKVNLKFKRDIAVPFEKKNKLLKLSKRRRFPRNLKLVLDKDDQNIKANCSKNYNLYLNKKCYKLINKNIVMENKVCEPYNLSLFQLKTKEDIFLLKNISLNIENNTHIDVGVKCEQIKNCTNVIMNEIYHKKINISSIIEPCSIVFNIITKEFECFNDTKKSQLSYLCEDNNTTNTLLPCKNTDNMRDTDGYCYNKENILNTYSKKVAKQICMDMKMSLPNLEDTNRLNVGQKRAKEMNTNIWVDAECIYETTIKCKWSETKDIDSKIFLPEALKKRKSDEKCVALDKASGSLLFVKCDSHLGVFCQTKE</sequence>
<dbReference type="Proteomes" id="UP000038045">
    <property type="component" value="Unplaced"/>
</dbReference>
<dbReference type="AlphaFoldDB" id="A0A0N4ZA24"/>
<dbReference type="InterPro" id="IPR001304">
    <property type="entry name" value="C-type_lectin-like"/>
</dbReference>
<dbReference type="WBParaSite" id="PTRK_0000423133.1">
    <property type="protein sequence ID" value="PTRK_0000423133.1"/>
    <property type="gene ID" value="PTRK_0000423133"/>
</dbReference>
<accession>A0A0N4ZA24</accession>
<organism evidence="3 4">
    <name type="scientific">Parastrongyloides trichosuri</name>
    <name type="common">Possum-specific nematode worm</name>
    <dbReference type="NCBI Taxonomy" id="131310"/>
    <lineage>
        <taxon>Eukaryota</taxon>
        <taxon>Metazoa</taxon>
        <taxon>Ecdysozoa</taxon>
        <taxon>Nematoda</taxon>
        <taxon>Chromadorea</taxon>
        <taxon>Rhabditida</taxon>
        <taxon>Tylenchina</taxon>
        <taxon>Panagrolaimomorpha</taxon>
        <taxon>Strongyloidoidea</taxon>
        <taxon>Strongyloididae</taxon>
        <taxon>Parastrongyloides</taxon>
    </lineage>
</organism>
<dbReference type="SUPFAM" id="SSF56436">
    <property type="entry name" value="C-type lectin-like"/>
    <property type="match status" value="1"/>
</dbReference>
<dbReference type="InterPro" id="IPR016187">
    <property type="entry name" value="CTDL_fold"/>
</dbReference>
<dbReference type="Pfam" id="PF00059">
    <property type="entry name" value="Lectin_C"/>
    <property type="match status" value="1"/>
</dbReference>
<evidence type="ECO:0000256" key="1">
    <source>
        <dbReference type="SAM" id="Phobius"/>
    </source>
</evidence>
<proteinExistence type="predicted"/>
<evidence type="ECO:0000313" key="4">
    <source>
        <dbReference type="WBParaSite" id="PTRK_0000423133.1"/>
    </source>
</evidence>
<evidence type="ECO:0000259" key="2">
    <source>
        <dbReference type="Pfam" id="PF00059"/>
    </source>
</evidence>
<protein>
    <submittedName>
        <fullName evidence="4">C-type lectin domain-containing protein</fullName>
    </submittedName>
</protein>
<keyword evidence="1" id="KW-1133">Transmembrane helix</keyword>
<evidence type="ECO:0000313" key="3">
    <source>
        <dbReference type="Proteomes" id="UP000038045"/>
    </source>
</evidence>
<keyword evidence="1" id="KW-0472">Membrane</keyword>
<feature type="transmembrane region" description="Helical" evidence="1">
    <location>
        <begin position="12"/>
        <end position="35"/>
    </location>
</feature>
<keyword evidence="3" id="KW-1185">Reference proteome</keyword>
<dbReference type="Gene3D" id="3.10.100.10">
    <property type="entry name" value="Mannose-Binding Protein A, subunit A"/>
    <property type="match status" value="1"/>
</dbReference>